<feature type="region of interest" description="Disordered" evidence="1">
    <location>
        <begin position="1"/>
        <end position="22"/>
    </location>
</feature>
<proteinExistence type="predicted"/>
<dbReference type="Proteomes" id="UP000324897">
    <property type="component" value="Chromosome 3"/>
</dbReference>
<name>A0A5J9TFR9_9POAL</name>
<evidence type="ECO:0000313" key="2">
    <source>
        <dbReference type="EMBL" id="TVU10179.1"/>
    </source>
</evidence>
<gene>
    <name evidence="2" type="ORF">EJB05_43690</name>
</gene>
<organism evidence="2 3">
    <name type="scientific">Eragrostis curvula</name>
    <name type="common">weeping love grass</name>
    <dbReference type="NCBI Taxonomy" id="38414"/>
    <lineage>
        <taxon>Eukaryota</taxon>
        <taxon>Viridiplantae</taxon>
        <taxon>Streptophyta</taxon>
        <taxon>Embryophyta</taxon>
        <taxon>Tracheophyta</taxon>
        <taxon>Spermatophyta</taxon>
        <taxon>Magnoliopsida</taxon>
        <taxon>Liliopsida</taxon>
        <taxon>Poales</taxon>
        <taxon>Poaceae</taxon>
        <taxon>PACMAD clade</taxon>
        <taxon>Chloridoideae</taxon>
        <taxon>Eragrostideae</taxon>
        <taxon>Eragrostidinae</taxon>
        <taxon>Eragrostis</taxon>
    </lineage>
</organism>
<evidence type="ECO:0000256" key="1">
    <source>
        <dbReference type="SAM" id="MobiDB-lite"/>
    </source>
</evidence>
<comment type="caution">
    <text evidence="2">The sequence shown here is derived from an EMBL/GenBank/DDBJ whole genome shotgun (WGS) entry which is preliminary data.</text>
</comment>
<feature type="non-terminal residue" evidence="2">
    <location>
        <position position="1"/>
    </location>
</feature>
<dbReference type="EMBL" id="RWGY01000039">
    <property type="protein sequence ID" value="TVU10179.1"/>
    <property type="molecule type" value="Genomic_DNA"/>
</dbReference>
<reference evidence="2 3" key="1">
    <citation type="journal article" date="2019" name="Sci. Rep.">
        <title>A high-quality genome of Eragrostis curvula grass provides insights into Poaceae evolution and supports new strategies to enhance forage quality.</title>
        <authorList>
            <person name="Carballo J."/>
            <person name="Santos B.A.C.M."/>
            <person name="Zappacosta D."/>
            <person name="Garbus I."/>
            <person name="Selva J.P."/>
            <person name="Gallo C.A."/>
            <person name="Diaz A."/>
            <person name="Albertini E."/>
            <person name="Caccamo M."/>
            <person name="Echenique V."/>
        </authorList>
    </citation>
    <scope>NUCLEOTIDE SEQUENCE [LARGE SCALE GENOMIC DNA]</scope>
    <source>
        <strain evidence="3">cv. Victoria</strain>
        <tissue evidence="2">Leaf</tissue>
    </source>
</reference>
<dbReference type="Gramene" id="TVU10179">
    <property type="protein sequence ID" value="TVU10179"/>
    <property type="gene ID" value="EJB05_43690"/>
</dbReference>
<keyword evidence="3" id="KW-1185">Reference proteome</keyword>
<sequence length="72" mass="8153">MEVDGRGGWRRSGGVRIRNPDKRNSFPERVRALRNARVSSTNLMQCLKIIVGNLSLLSNVILRKMLSLFAKV</sequence>
<accession>A0A5J9TFR9</accession>
<dbReference type="AlphaFoldDB" id="A0A5J9TFR9"/>
<protein>
    <submittedName>
        <fullName evidence="2">Uncharacterized protein</fullName>
    </submittedName>
</protein>
<evidence type="ECO:0000313" key="3">
    <source>
        <dbReference type="Proteomes" id="UP000324897"/>
    </source>
</evidence>